<keyword evidence="6" id="KW-0812">Transmembrane</keyword>
<dbReference type="GO" id="GO:0006508">
    <property type="term" value="P:proteolysis"/>
    <property type="evidence" value="ECO:0007669"/>
    <property type="project" value="UniProtKB-KW"/>
</dbReference>
<dbReference type="SUPFAM" id="SSF53474">
    <property type="entry name" value="alpha/beta-Hydrolases"/>
    <property type="match status" value="1"/>
</dbReference>
<keyword evidence="3" id="KW-0732">Signal</keyword>
<dbReference type="FunFam" id="1.20.120.980:FF:000003">
    <property type="entry name" value="Serine protease 16"/>
    <property type="match status" value="1"/>
</dbReference>
<keyword evidence="2" id="KW-0645">Protease</keyword>
<evidence type="ECO:0000256" key="2">
    <source>
        <dbReference type="ARBA" id="ARBA00022670"/>
    </source>
</evidence>
<evidence type="ECO:0000313" key="7">
    <source>
        <dbReference type="EMBL" id="CAG5133617.1"/>
    </source>
</evidence>
<keyword evidence="6" id="KW-0472">Membrane</keyword>
<dbReference type="OrthoDB" id="1735038at2759"/>
<keyword evidence="4" id="KW-0378">Hydrolase</keyword>
<evidence type="ECO:0000256" key="1">
    <source>
        <dbReference type="ARBA" id="ARBA00011079"/>
    </source>
</evidence>
<dbReference type="InterPro" id="IPR029058">
    <property type="entry name" value="AB_hydrolase_fold"/>
</dbReference>
<gene>
    <name evidence="7" type="ORF">CUNI_LOCUS19175</name>
</gene>
<dbReference type="PANTHER" id="PTHR11010:SF117">
    <property type="entry name" value="SERINE PROTEASE 16"/>
    <property type="match status" value="1"/>
</dbReference>
<reference evidence="7" key="1">
    <citation type="submission" date="2021-04" db="EMBL/GenBank/DDBJ databases">
        <authorList>
            <consortium name="Molecular Ecology Group"/>
        </authorList>
    </citation>
    <scope>NUCLEOTIDE SEQUENCE</scope>
</reference>
<dbReference type="EMBL" id="CAJHNH020006346">
    <property type="protein sequence ID" value="CAG5133617.1"/>
    <property type="molecule type" value="Genomic_DNA"/>
</dbReference>
<evidence type="ECO:0000313" key="8">
    <source>
        <dbReference type="Proteomes" id="UP000678393"/>
    </source>
</evidence>
<evidence type="ECO:0000256" key="4">
    <source>
        <dbReference type="ARBA" id="ARBA00022801"/>
    </source>
</evidence>
<name>A0A8S3ZVF9_9EUPU</name>
<dbReference type="GO" id="GO:0008239">
    <property type="term" value="F:dipeptidyl-peptidase activity"/>
    <property type="evidence" value="ECO:0007669"/>
    <property type="project" value="TreeGrafter"/>
</dbReference>
<dbReference type="GO" id="GO:0070008">
    <property type="term" value="F:serine-type exopeptidase activity"/>
    <property type="evidence" value="ECO:0007669"/>
    <property type="project" value="InterPro"/>
</dbReference>
<protein>
    <recommendedName>
        <fullName evidence="9">Serine protease K12H4.7</fullName>
    </recommendedName>
</protein>
<evidence type="ECO:0000256" key="6">
    <source>
        <dbReference type="SAM" id="Phobius"/>
    </source>
</evidence>
<dbReference type="Gene3D" id="1.20.120.980">
    <property type="entry name" value="Serine carboxypeptidase S28, SKS domain"/>
    <property type="match status" value="1"/>
</dbReference>
<dbReference type="InterPro" id="IPR042269">
    <property type="entry name" value="Ser_carbopepase_S28_SKS"/>
</dbReference>
<dbReference type="InterPro" id="IPR008758">
    <property type="entry name" value="Peptidase_S28"/>
</dbReference>
<evidence type="ECO:0000256" key="3">
    <source>
        <dbReference type="ARBA" id="ARBA00022729"/>
    </source>
</evidence>
<keyword evidence="8" id="KW-1185">Reference proteome</keyword>
<comment type="caution">
    <text evidence="7">The sequence shown here is derived from an EMBL/GenBank/DDBJ whole genome shotgun (WGS) entry which is preliminary data.</text>
</comment>
<comment type="similarity">
    <text evidence="1">Belongs to the peptidase S28 family.</text>
</comment>
<keyword evidence="6" id="KW-1133">Transmembrane helix</keyword>
<dbReference type="Proteomes" id="UP000678393">
    <property type="component" value="Unassembled WGS sequence"/>
</dbReference>
<keyword evidence="5" id="KW-0325">Glycoprotein</keyword>
<evidence type="ECO:0000256" key="5">
    <source>
        <dbReference type="ARBA" id="ARBA00023180"/>
    </source>
</evidence>
<dbReference type="AlphaFoldDB" id="A0A8S3ZVF9"/>
<dbReference type="Gene3D" id="3.40.50.1820">
    <property type="entry name" value="alpha/beta hydrolase"/>
    <property type="match status" value="1"/>
</dbReference>
<dbReference type="Pfam" id="PF05577">
    <property type="entry name" value="Peptidase_S28"/>
    <property type="match status" value="1"/>
</dbReference>
<evidence type="ECO:0008006" key="9">
    <source>
        <dbReference type="Google" id="ProtNLM"/>
    </source>
</evidence>
<dbReference type="PANTHER" id="PTHR11010">
    <property type="entry name" value="PROTEASE S28 PRO-X CARBOXYPEPTIDASE-RELATED"/>
    <property type="match status" value="1"/>
</dbReference>
<feature type="transmembrane region" description="Helical" evidence="6">
    <location>
        <begin position="6"/>
        <end position="25"/>
    </location>
</feature>
<proteinExistence type="inferred from homology"/>
<sequence>MEKFGAYIITTCLLICFTVYIEAYVPRMIRGRPRGGLLGAPGHKHHRKNLETRELPPDQWYTQKLDHFNGADGRYWQQRYFTNDTFYKPGGPLFVQIGGEGTADPIWMLEGAWIDYAQRYNAYCVQLEHRFYGKSHPTPDLSVDNLKYLSSEQALADLAAFITDLKSKQTFSSVITFGGSYPGSLSAWFRLKYPHLVQGAVASSAPLLAIVNFTAYLQVVDDALRSVVPSGACNDAVSTATSTISTDLTTLEGRQKLKKVFQLCDDIDPNIKTDISNLYSTLAGNFEGVVQYNKDNRAFEGAKATNITIDTLCGIMTDPSLGDPLQRYAEVNALLLKAYSQDCQDFKYDKMLDSMRATSWNSSASEGGRQWTYQTCTEFAFYQSSDATNQPFGHDFPIDFWTQQCADIFGASFNNTVIETAVKRSNTDYGALGIQITRVLFPNGSIDPWHALGVLEDLNPEARAIFINGTAHCANMYPSTPEDPPQLVTARKEISDTIGQWLRS</sequence>
<organism evidence="7 8">
    <name type="scientific">Candidula unifasciata</name>
    <dbReference type="NCBI Taxonomy" id="100452"/>
    <lineage>
        <taxon>Eukaryota</taxon>
        <taxon>Metazoa</taxon>
        <taxon>Spiralia</taxon>
        <taxon>Lophotrochozoa</taxon>
        <taxon>Mollusca</taxon>
        <taxon>Gastropoda</taxon>
        <taxon>Heterobranchia</taxon>
        <taxon>Euthyneura</taxon>
        <taxon>Panpulmonata</taxon>
        <taxon>Eupulmonata</taxon>
        <taxon>Stylommatophora</taxon>
        <taxon>Helicina</taxon>
        <taxon>Helicoidea</taxon>
        <taxon>Geomitridae</taxon>
        <taxon>Candidula</taxon>
    </lineage>
</organism>
<accession>A0A8S3ZVF9</accession>